<dbReference type="InParanoid" id="A0A059CY98"/>
<dbReference type="Gene3D" id="1.10.720.30">
    <property type="entry name" value="SAP domain"/>
    <property type="match status" value="1"/>
</dbReference>
<dbReference type="Gramene" id="KCW83156">
    <property type="protein sequence ID" value="KCW83156"/>
    <property type="gene ID" value="EUGRSUZ_B00112"/>
</dbReference>
<dbReference type="PROSITE" id="PS50800">
    <property type="entry name" value="SAP"/>
    <property type="match status" value="1"/>
</dbReference>
<gene>
    <name evidence="3" type="ORF">EUGRSUZ_B00112</name>
</gene>
<dbReference type="InterPro" id="IPR036361">
    <property type="entry name" value="SAP_dom_sf"/>
</dbReference>
<dbReference type="InterPro" id="IPR033575">
    <property type="entry name" value="DDA1-like"/>
</dbReference>
<organism evidence="3">
    <name type="scientific">Eucalyptus grandis</name>
    <name type="common">Flooded gum</name>
    <dbReference type="NCBI Taxonomy" id="71139"/>
    <lineage>
        <taxon>Eukaryota</taxon>
        <taxon>Viridiplantae</taxon>
        <taxon>Streptophyta</taxon>
        <taxon>Embryophyta</taxon>
        <taxon>Tracheophyta</taxon>
        <taxon>Spermatophyta</taxon>
        <taxon>Magnoliopsida</taxon>
        <taxon>eudicotyledons</taxon>
        <taxon>Gunneridae</taxon>
        <taxon>Pentapetalae</taxon>
        <taxon>rosids</taxon>
        <taxon>malvids</taxon>
        <taxon>Myrtales</taxon>
        <taxon>Myrtaceae</taxon>
        <taxon>Myrtoideae</taxon>
        <taxon>Eucalypteae</taxon>
        <taxon>Eucalyptus</taxon>
    </lineage>
</organism>
<dbReference type="EMBL" id="KK198754">
    <property type="protein sequence ID" value="KCW83156.1"/>
    <property type="molecule type" value="Genomic_DNA"/>
</dbReference>
<protein>
    <recommendedName>
        <fullName evidence="2">SAP domain-containing protein</fullName>
    </recommendedName>
</protein>
<dbReference type="Pfam" id="PF02037">
    <property type="entry name" value="SAP"/>
    <property type="match status" value="1"/>
</dbReference>
<dbReference type="SUPFAM" id="SSF68906">
    <property type="entry name" value="SAP domain"/>
    <property type="match status" value="1"/>
</dbReference>
<dbReference type="PANTHER" id="PTHR31879:SF2">
    <property type="entry name" value="DET1- AND DDB1-ASSOCIATED PROTEIN 1"/>
    <property type="match status" value="1"/>
</dbReference>
<reference evidence="3" key="1">
    <citation type="submission" date="2013-07" db="EMBL/GenBank/DDBJ databases">
        <title>The genome of Eucalyptus grandis.</title>
        <authorList>
            <person name="Schmutz J."/>
            <person name="Hayes R."/>
            <person name="Myburg A."/>
            <person name="Tuskan G."/>
            <person name="Grattapaglia D."/>
            <person name="Rokhsar D.S."/>
        </authorList>
    </citation>
    <scope>NUCLEOTIDE SEQUENCE</scope>
    <source>
        <tissue evidence="3">Leaf extractions</tissue>
    </source>
</reference>
<evidence type="ECO:0000259" key="2">
    <source>
        <dbReference type="PROSITE" id="PS50800"/>
    </source>
</evidence>
<dbReference type="PANTHER" id="PTHR31879">
    <property type="entry name" value="DET1- AND DDB1-ASSOCIATED PROTEIN 1"/>
    <property type="match status" value="1"/>
</dbReference>
<dbReference type="GO" id="GO:0080008">
    <property type="term" value="C:Cul4-RING E3 ubiquitin ligase complex"/>
    <property type="evidence" value="ECO:0000318"/>
    <property type="project" value="GO_Central"/>
</dbReference>
<proteinExistence type="predicted"/>
<dbReference type="SMART" id="SM00513">
    <property type="entry name" value="SAP"/>
    <property type="match status" value="1"/>
</dbReference>
<name>A0A059CY98_EUCGR</name>
<feature type="region of interest" description="Disordered" evidence="1">
    <location>
        <begin position="145"/>
        <end position="187"/>
    </location>
</feature>
<dbReference type="AlphaFoldDB" id="A0A059CY98"/>
<accession>A0A059CY98</accession>
<sequence>MGTRVRMLKIINDMDWLHKFSGDQPPFGNISRDQRSSFGLVFPCSSLTRVASLSLSSLNSVARIRRRGGGPSGGHGRQLQPPLPSESDGVQAPLQPPLPRPLLLYRPLLQSEGQVIKTNQQNILIRALTIRKQRGEPSLRTAKGVAIAEGSRKRASERLLDSGTSSKRPAGQAGSRQEGSSNHLLDRDLHSLTVERLRALLKERGLSTKGKKDDLITRLKSAIG</sequence>
<evidence type="ECO:0000256" key="1">
    <source>
        <dbReference type="SAM" id="MobiDB-lite"/>
    </source>
</evidence>
<evidence type="ECO:0000313" key="3">
    <source>
        <dbReference type="EMBL" id="KCW83156.1"/>
    </source>
</evidence>
<feature type="domain" description="SAP" evidence="2">
    <location>
        <begin position="189"/>
        <end position="223"/>
    </location>
</feature>
<feature type="compositionally biased region" description="Basic and acidic residues" evidence="1">
    <location>
        <begin position="150"/>
        <end position="160"/>
    </location>
</feature>
<feature type="region of interest" description="Disordered" evidence="1">
    <location>
        <begin position="64"/>
        <end position="96"/>
    </location>
</feature>
<feature type="compositionally biased region" description="Polar residues" evidence="1">
    <location>
        <begin position="174"/>
        <end position="183"/>
    </location>
</feature>
<dbReference type="GO" id="GO:0032436">
    <property type="term" value="P:positive regulation of proteasomal ubiquitin-dependent protein catabolic process"/>
    <property type="evidence" value="ECO:0000318"/>
    <property type="project" value="GO_Central"/>
</dbReference>
<dbReference type="InterPro" id="IPR003034">
    <property type="entry name" value="SAP_dom"/>
</dbReference>
<dbReference type="eggNOG" id="ENOG502RZ5K">
    <property type="taxonomic scope" value="Eukaryota"/>
</dbReference>
<dbReference type="STRING" id="71139.A0A059CY98"/>